<organism evidence="2 3">
    <name type="scientific">Geomonas oryzisoli</name>
    <dbReference type="NCBI Taxonomy" id="2847992"/>
    <lineage>
        <taxon>Bacteria</taxon>
        <taxon>Pseudomonadati</taxon>
        <taxon>Thermodesulfobacteriota</taxon>
        <taxon>Desulfuromonadia</taxon>
        <taxon>Geobacterales</taxon>
        <taxon>Geobacteraceae</taxon>
        <taxon>Geomonas</taxon>
    </lineage>
</organism>
<reference evidence="2 3" key="1">
    <citation type="submission" date="2021-06" db="EMBL/GenBank/DDBJ databases">
        <title>Gemonas diversity in paddy soil.</title>
        <authorList>
            <person name="Liu G."/>
        </authorList>
    </citation>
    <scope>NUCLEOTIDE SEQUENCE [LARGE SCALE GENOMIC DNA]</scope>
    <source>
        <strain evidence="2 3">RG10</strain>
    </source>
</reference>
<dbReference type="RefSeq" id="WP_216801474.1">
    <property type="nucleotide sequence ID" value="NZ_CP076723.1"/>
</dbReference>
<proteinExistence type="predicted"/>
<gene>
    <name evidence="2" type="ORF">KP004_06110</name>
</gene>
<keyword evidence="1" id="KW-1133">Transmembrane helix</keyword>
<evidence type="ECO:0000313" key="2">
    <source>
        <dbReference type="EMBL" id="QWV94749.1"/>
    </source>
</evidence>
<keyword evidence="1" id="KW-0812">Transmembrane</keyword>
<sequence>MANPRKLHYAWLIVAVTFLTLLTTAEAFGRQNVGVMFGWIFASHQVGAALAATFAGTVRTYLGDYMIAFLLSGMICLLAAGLVLRINKNRLPELAPEAA</sequence>
<evidence type="ECO:0000313" key="3">
    <source>
        <dbReference type="Proteomes" id="UP000683557"/>
    </source>
</evidence>
<evidence type="ECO:0000256" key="1">
    <source>
        <dbReference type="SAM" id="Phobius"/>
    </source>
</evidence>
<evidence type="ECO:0008006" key="4">
    <source>
        <dbReference type="Google" id="ProtNLM"/>
    </source>
</evidence>
<keyword evidence="1" id="KW-0472">Membrane</keyword>
<keyword evidence="3" id="KW-1185">Reference proteome</keyword>
<accession>A0ABX8JDJ8</accession>
<protein>
    <recommendedName>
        <fullName evidence="4">Major facilitator superfamily (MFS) profile domain-containing protein</fullName>
    </recommendedName>
</protein>
<name>A0ABX8JDJ8_9BACT</name>
<feature type="transmembrane region" description="Helical" evidence="1">
    <location>
        <begin position="65"/>
        <end position="86"/>
    </location>
</feature>
<dbReference type="Proteomes" id="UP000683557">
    <property type="component" value="Chromosome"/>
</dbReference>
<feature type="transmembrane region" description="Helical" evidence="1">
    <location>
        <begin position="37"/>
        <end position="58"/>
    </location>
</feature>
<dbReference type="EMBL" id="CP076723">
    <property type="protein sequence ID" value="QWV94749.1"/>
    <property type="molecule type" value="Genomic_DNA"/>
</dbReference>